<reference evidence="1 2" key="1">
    <citation type="submission" date="2023-10" db="EMBL/GenBank/DDBJ databases">
        <title>Genome-Wide Identification Analysis in wild type Solanum Pinnatisectum Reveals Some Genes Defensing Phytophthora Infestans.</title>
        <authorList>
            <person name="Sun C."/>
        </authorList>
    </citation>
    <scope>NUCLEOTIDE SEQUENCE [LARGE SCALE GENOMIC DNA]</scope>
    <source>
        <strain evidence="1">LQN</strain>
        <tissue evidence="1">Leaf</tissue>
    </source>
</reference>
<dbReference type="Proteomes" id="UP001311915">
    <property type="component" value="Unassembled WGS sequence"/>
</dbReference>
<protein>
    <submittedName>
        <fullName evidence="1">Uncharacterized protein</fullName>
    </submittedName>
</protein>
<sequence>MSWADAGQECIFTIICNFVKKPESLDQVHEMAKLISFILSQHPSDKHAFRFKIFCFWGHSALCSSSHFSLFNLYNLLENPYSHFSVYMKALNLAINRKVVEHFLPSFKKIDSFLKEWNLEVKDQRGLFLKISNILKETKG</sequence>
<organism evidence="1 2">
    <name type="scientific">Solanum pinnatisectum</name>
    <name type="common">tansyleaf nightshade</name>
    <dbReference type="NCBI Taxonomy" id="50273"/>
    <lineage>
        <taxon>Eukaryota</taxon>
        <taxon>Viridiplantae</taxon>
        <taxon>Streptophyta</taxon>
        <taxon>Embryophyta</taxon>
        <taxon>Tracheophyta</taxon>
        <taxon>Spermatophyta</taxon>
        <taxon>Magnoliopsida</taxon>
        <taxon>eudicotyledons</taxon>
        <taxon>Gunneridae</taxon>
        <taxon>Pentapetalae</taxon>
        <taxon>asterids</taxon>
        <taxon>lamiids</taxon>
        <taxon>Solanales</taxon>
        <taxon>Solanaceae</taxon>
        <taxon>Solanoideae</taxon>
        <taxon>Solaneae</taxon>
        <taxon>Solanum</taxon>
    </lineage>
</organism>
<gene>
    <name evidence="1" type="ORF">R3W88_004946</name>
</gene>
<keyword evidence="2" id="KW-1185">Reference proteome</keyword>
<evidence type="ECO:0000313" key="1">
    <source>
        <dbReference type="EMBL" id="KAK4710433.1"/>
    </source>
</evidence>
<name>A0AAV9KB79_9SOLN</name>
<proteinExistence type="predicted"/>
<dbReference type="EMBL" id="JAWPEI010000011">
    <property type="protein sequence ID" value="KAK4710433.1"/>
    <property type="molecule type" value="Genomic_DNA"/>
</dbReference>
<dbReference type="AlphaFoldDB" id="A0AAV9KB79"/>
<evidence type="ECO:0000313" key="2">
    <source>
        <dbReference type="Proteomes" id="UP001311915"/>
    </source>
</evidence>
<comment type="caution">
    <text evidence="1">The sequence shown here is derived from an EMBL/GenBank/DDBJ whole genome shotgun (WGS) entry which is preliminary data.</text>
</comment>
<accession>A0AAV9KB79</accession>